<reference evidence="2" key="1">
    <citation type="journal article" date="2021" name="Nat. Commun.">
        <title>Genetic determinants of endophytism in the Arabidopsis root mycobiome.</title>
        <authorList>
            <person name="Mesny F."/>
            <person name="Miyauchi S."/>
            <person name="Thiergart T."/>
            <person name="Pickel B."/>
            <person name="Atanasova L."/>
            <person name="Karlsson M."/>
            <person name="Huettel B."/>
            <person name="Barry K.W."/>
            <person name="Haridas S."/>
            <person name="Chen C."/>
            <person name="Bauer D."/>
            <person name="Andreopoulos W."/>
            <person name="Pangilinan J."/>
            <person name="LaButti K."/>
            <person name="Riley R."/>
            <person name="Lipzen A."/>
            <person name="Clum A."/>
            <person name="Drula E."/>
            <person name="Henrissat B."/>
            <person name="Kohler A."/>
            <person name="Grigoriev I.V."/>
            <person name="Martin F.M."/>
            <person name="Hacquard S."/>
        </authorList>
    </citation>
    <scope>NUCLEOTIDE SEQUENCE</scope>
    <source>
        <strain evidence="2">MPI-CAGE-AT-0016</strain>
    </source>
</reference>
<dbReference type="AlphaFoldDB" id="A0A8K0X0S3"/>
<gene>
    <name evidence="2" type="ORF">B0T11DRAFT_98079</name>
</gene>
<protein>
    <submittedName>
        <fullName evidence="2">Uncharacterized protein</fullName>
    </submittedName>
</protein>
<keyword evidence="3" id="KW-1185">Reference proteome</keyword>
<dbReference type="Proteomes" id="UP000813385">
    <property type="component" value="Unassembled WGS sequence"/>
</dbReference>
<sequence length="229" mass="25322">MLSVSRLGPGRRRGEARRAKAVSEMEGVVKTQEMTKMTGPADLHRLRWHGRACGREGRDCLCAVCLAPSDVLVHVLCWRRWKEQPTSSSLLQYTYLPSQDQHRTPPSHIQCLDRSCTGGGHGKIHLHRSCRSYPLRCTPPRFPEICPTPTNTNRSTIAIIYRPPSSRQVHSPAAAPKLKDTSSELEAKTTHDGNQAIPPPFTKSSPESAPQRIIIASIASACGLTLRHP</sequence>
<comment type="caution">
    <text evidence="2">The sequence shown here is derived from an EMBL/GenBank/DDBJ whole genome shotgun (WGS) entry which is preliminary data.</text>
</comment>
<evidence type="ECO:0000256" key="1">
    <source>
        <dbReference type="SAM" id="MobiDB-lite"/>
    </source>
</evidence>
<accession>A0A8K0X0S3</accession>
<evidence type="ECO:0000313" key="3">
    <source>
        <dbReference type="Proteomes" id="UP000813385"/>
    </source>
</evidence>
<feature type="region of interest" description="Disordered" evidence="1">
    <location>
        <begin position="165"/>
        <end position="209"/>
    </location>
</feature>
<organism evidence="2 3">
    <name type="scientific">Plectosphaerella cucumerina</name>
    <dbReference type="NCBI Taxonomy" id="40658"/>
    <lineage>
        <taxon>Eukaryota</taxon>
        <taxon>Fungi</taxon>
        <taxon>Dikarya</taxon>
        <taxon>Ascomycota</taxon>
        <taxon>Pezizomycotina</taxon>
        <taxon>Sordariomycetes</taxon>
        <taxon>Hypocreomycetidae</taxon>
        <taxon>Glomerellales</taxon>
        <taxon>Plectosphaerellaceae</taxon>
        <taxon>Plectosphaerella</taxon>
    </lineage>
</organism>
<feature type="compositionally biased region" description="Basic and acidic residues" evidence="1">
    <location>
        <begin position="177"/>
        <end position="191"/>
    </location>
</feature>
<name>A0A8K0X0S3_9PEZI</name>
<dbReference type="EMBL" id="JAGPXD010000004">
    <property type="protein sequence ID" value="KAH7357934.1"/>
    <property type="molecule type" value="Genomic_DNA"/>
</dbReference>
<proteinExistence type="predicted"/>
<evidence type="ECO:0000313" key="2">
    <source>
        <dbReference type="EMBL" id="KAH7357934.1"/>
    </source>
</evidence>